<evidence type="ECO:0000313" key="3">
    <source>
        <dbReference type="Proteomes" id="UP000825729"/>
    </source>
</evidence>
<organism evidence="2 3">
    <name type="scientific">Aristolochia fimbriata</name>
    <name type="common">White veined hardy Dutchman's pipe vine</name>
    <dbReference type="NCBI Taxonomy" id="158543"/>
    <lineage>
        <taxon>Eukaryota</taxon>
        <taxon>Viridiplantae</taxon>
        <taxon>Streptophyta</taxon>
        <taxon>Embryophyta</taxon>
        <taxon>Tracheophyta</taxon>
        <taxon>Spermatophyta</taxon>
        <taxon>Magnoliopsida</taxon>
        <taxon>Magnoliidae</taxon>
        <taxon>Piperales</taxon>
        <taxon>Aristolochiaceae</taxon>
        <taxon>Aristolochia</taxon>
    </lineage>
</organism>
<dbReference type="EMBL" id="JAINDJ010000002">
    <property type="protein sequence ID" value="KAG9457130.1"/>
    <property type="molecule type" value="Genomic_DNA"/>
</dbReference>
<gene>
    <name evidence="2" type="ORF">H6P81_001638</name>
</gene>
<evidence type="ECO:0000313" key="2">
    <source>
        <dbReference type="EMBL" id="KAG9457130.1"/>
    </source>
</evidence>
<accession>A0AAV7F7H1</accession>
<proteinExistence type="predicted"/>
<feature type="compositionally biased region" description="Polar residues" evidence="1">
    <location>
        <begin position="46"/>
        <end position="56"/>
    </location>
</feature>
<dbReference type="AlphaFoldDB" id="A0AAV7F7H1"/>
<dbReference type="Proteomes" id="UP000825729">
    <property type="component" value="Unassembled WGS sequence"/>
</dbReference>
<keyword evidence="3" id="KW-1185">Reference proteome</keyword>
<protein>
    <submittedName>
        <fullName evidence="2">Uncharacterized protein</fullName>
    </submittedName>
</protein>
<name>A0AAV7F7H1_ARIFI</name>
<comment type="caution">
    <text evidence="2">The sequence shown here is derived from an EMBL/GenBank/DDBJ whole genome shotgun (WGS) entry which is preliminary data.</text>
</comment>
<reference evidence="2 3" key="1">
    <citation type="submission" date="2021-07" db="EMBL/GenBank/DDBJ databases">
        <title>The Aristolochia fimbriata genome: insights into angiosperm evolution, floral development and chemical biosynthesis.</title>
        <authorList>
            <person name="Jiao Y."/>
        </authorList>
    </citation>
    <scope>NUCLEOTIDE SEQUENCE [LARGE SCALE GENOMIC DNA]</scope>
    <source>
        <strain evidence="2">IBCAS-2021</strain>
        <tissue evidence="2">Leaf</tissue>
    </source>
</reference>
<feature type="region of interest" description="Disordered" evidence="1">
    <location>
        <begin position="27"/>
        <end position="56"/>
    </location>
</feature>
<sequence length="87" mass="9742">MRALSLNPSSDRDKVVASMWPKEKSFSCQVDRRHGPPKRHQRARSGPSSIISRCNSSTQQRLVTRLTVSWSPLQQVPIVGDTVRGSN</sequence>
<evidence type="ECO:0000256" key="1">
    <source>
        <dbReference type="SAM" id="MobiDB-lite"/>
    </source>
</evidence>